<sequence>MKGPALLQAAADKLSTRMGQCFVGSRTVFRGRDLHADLRDMDWVELYIFAITGREFSRNQLQLLHAMWVYTSYPDARLWNNRVAALAGSTRSTPALGMSAALGMSEAVVYGGHPCVRAIDFLLSAQGAVAAGATVDDVVREELKHRRIFGYGRPINSVDERLPWLIALARDLGLDQGPHLALALEVERVLVGIDARLKMNYAALTAALAADLGLSVREFHHFQVPMLLAGMTPCFIEASERPAGTVFPLSSDHIAYEGPARRRWPQRS</sequence>
<keyword evidence="4" id="KW-1185">Reference proteome</keyword>
<protein>
    <recommendedName>
        <fullName evidence="2">citrate synthase (unknown stereospecificity)</fullName>
        <ecNumber evidence="2">2.3.3.16</ecNumber>
    </recommendedName>
</protein>
<dbReference type="InterPro" id="IPR036969">
    <property type="entry name" value="Citrate_synthase_sf"/>
</dbReference>
<dbReference type="Proteomes" id="UP000267464">
    <property type="component" value="Unassembled WGS sequence"/>
</dbReference>
<dbReference type="UniPathway" id="UPA00223">
    <property type="reaction ID" value="UER00717"/>
</dbReference>
<dbReference type="Gene3D" id="1.10.580.10">
    <property type="entry name" value="Citrate Synthase, domain 1"/>
    <property type="match status" value="1"/>
</dbReference>
<proteinExistence type="predicted"/>
<dbReference type="OrthoDB" id="5405293at2"/>
<dbReference type="Gene3D" id="1.10.230.10">
    <property type="entry name" value="Cytochrome P450-Terp, domain 2"/>
    <property type="match status" value="1"/>
</dbReference>
<dbReference type="InterPro" id="IPR016142">
    <property type="entry name" value="Citrate_synth-like_lrg_a-sub"/>
</dbReference>
<evidence type="ECO:0000313" key="4">
    <source>
        <dbReference type="Proteomes" id="UP000267464"/>
    </source>
</evidence>
<dbReference type="InterPro" id="IPR002020">
    <property type="entry name" value="Citrate_synthase"/>
</dbReference>
<dbReference type="GO" id="GO:0016829">
    <property type="term" value="F:lyase activity"/>
    <property type="evidence" value="ECO:0007669"/>
    <property type="project" value="UniProtKB-KW"/>
</dbReference>
<keyword evidence="3" id="KW-0456">Lyase</keyword>
<comment type="caution">
    <text evidence="3">The sequence shown here is derived from an EMBL/GenBank/DDBJ whole genome shotgun (WGS) entry which is preliminary data.</text>
</comment>
<dbReference type="RefSeq" id="WP_124539725.1">
    <property type="nucleotide sequence ID" value="NZ_QUSW01000002.1"/>
</dbReference>
<dbReference type="Pfam" id="PF00285">
    <property type="entry name" value="Citrate_synt"/>
    <property type="match status" value="1"/>
</dbReference>
<dbReference type="GO" id="GO:0036440">
    <property type="term" value="F:citrate synthase activity"/>
    <property type="evidence" value="ECO:0007669"/>
    <property type="project" value="UniProtKB-EC"/>
</dbReference>
<evidence type="ECO:0000256" key="1">
    <source>
        <dbReference type="ARBA" id="ARBA00004751"/>
    </source>
</evidence>
<evidence type="ECO:0000313" key="3">
    <source>
        <dbReference type="EMBL" id="RQP24822.1"/>
    </source>
</evidence>
<evidence type="ECO:0000256" key="2">
    <source>
        <dbReference type="ARBA" id="ARBA00012972"/>
    </source>
</evidence>
<accession>A0A3N7J1K1</accession>
<dbReference type="AlphaFoldDB" id="A0A3N7J1K1"/>
<dbReference type="SUPFAM" id="SSF48256">
    <property type="entry name" value="Citrate synthase"/>
    <property type="match status" value="1"/>
</dbReference>
<dbReference type="InterPro" id="IPR016143">
    <property type="entry name" value="Citrate_synth-like_sm_a-sub"/>
</dbReference>
<reference evidence="3 4" key="1">
    <citation type="submission" date="2018-08" db="EMBL/GenBank/DDBJ databases">
        <authorList>
            <person name="Khan S.A."/>
            <person name="Jeon C.O."/>
            <person name="Chun B.H."/>
            <person name="Jeong S.E."/>
        </authorList>
    </citation>
    <scope>NUCLEOTIDE SEQUENCE [LARGE SCALE GENOMIC DNA]</scope>
    <source>
        <strain evidence="3 4">S-16</strain>
    </source>
</reference>
<organism evidence="3 4">
    <name type="scientific">Piscinibacter terrae</name>
    <dbReference type="NCBI Taxonomy" id="2496871"/>
    <lineage>
        <taxon>Bacteria</taxon>
        <taxon>Pseudomonadati</taxon>
        <taxon>Pseudomonadota</taxon>
        <taxon>Betaproteobacteria</taxon>
        <taxon>Burkholderiales</taxon>
        <taxon>Sphaerotilaceae</taxon>
        <taxon>Piscinibacter</taxon>
    </lineage>
</organism>
<name>A0A3N7J1K1_9BURK</name>
<gene>
    <name evidence="3" type="ORF">DZC73_08055</name>
</gene>
<reference evidence="3 4" key="2">
    <citation type="submission" date="2018-12" db="EMBL/GenBank/DDBJ databases">
        <title>Rhizobacter gummiphilus sp. nov., a rubber-degrading bacterium isolated from the soil of a botanical garden in Japan.</title>
        <authorList>
            <person name="Shunsuke S.S."/>
        </authorList>
    </citation>
    <scope>NUCLEOTIDE SEQUENCE [LARGE SCALE GENOMIC DNA]</scope>
    <source>
        <strain evidence="3 4">S-16</strain>
    </source>
</reference>
<comment type="pathway">
    <text evidence="1">Carbohydrate metabolism; tricarboxylic acid cycle; isocitrate from oxaloacetate: step 1/2.</text>
</comment>
<dbReference type="EC" id="2.3.3.16" evidence="2"/>
<dbReference type="EMBL" id="QUSW01000002">
    <property type="protein sequence ID" value="RQP24822.1"/>
    <property type="molecule type" value="Genomic_DNA"/>
</dbReference>
<dbReference type="GO" id="GO:0006099">
    <property type="term" value="P:tricarboxylic acid cycle"/>
    <property type="evidence" value="ECO:0007669"/>
    <property type="project" value="UniProtKB-UniPathway"/>
</dbReference>